<proteinExistence type="predicted"/>
<organism evidence="1">
    <name type="scientific">Rhizophora mucronata</name>
    <name type="common">Asiatic mangrove</name>
    <dbReference type="NCBI Taxonomy" id="61149"/>
    <lineage>
        <taxon>Eukaryota</taxon>
        <taxon>Viridiplantae</taxon>
        <taxon>Streptophyta</taxon>
        <taxon>Embryophyta</taxon>
        <taxon>Tracheophyta</taxon>
        <taxon>Spermatophyta</taxon>
        <taxon>Magnoliopsida</taxon>
        <taxon>eudicotyledons</taxon>
        <taxon>Gunneridae</taxon>
        <taxon>Pentapetalae</taxon>
        <taxon>rosids</taxon>
        <taxon>fabids</taxon>
        <taxon>Malpighiales</taxon>
        <taxon>Rhizophoraceae</taxon>
        <taxon>Rhizophora</taxon>
    </lineage>
</organism>
<sequence length="32" mass="3905">MILFVKTVKQFSSWWKDLHFVDKLLTCESCDR</sequence>
<dbReference type="EMBL" id="GGEC01083812">
    <property type="protein sequence ID" value="MBX64296.1"/>
    <property type="molecule type" value="Transcribed_RNA"/>
</dbReference>
<dbReference type="AlphaFoldDB" id="A0A2P2QBD4"/>
<name>A0A2P2QBD4_RHIMU</name>
<evidence type="ECO:0000313" key="1">
    <source>
        <dbReference type="EMBL" id="MBX64296.1"/>
    </source>
</evidence>
<accession>A0A2P2QBD4</accession>
<protein>
    <submittedName>
        <fullName evidence="1">Uncharacterized protein</fullName>
    </submittedName>
</protein>
<reference evidence="1" key="1">
    <citation type="submission" date="2018-02" db="EMBL/GenBank/DDBJ databases">
        <title>Rhizophora mucronata_Transcriptome.</title>
        <authorList>
            <person name="Meera S.P."/>
            <person name="Sreeshan A."/>
            <person name="Augustine A."/>
        </authorList>
    </citation>
    <scope>NUCLEOTIDE SEQUENCE</scope>
    <source>
        <tissue evidence="1">Leaf</tissue>
    </source>
</reference>